<reference evidence="2 4" key="2">
    <citation type="submission" date="2019-03" db="EMBL/GenBank/DDBJ databases">
        <title>Genomic Encyclopedia of Type Strains, Phase IV (KMG-IV): sequencing the most valuable type-strain genomes for metagenomic binning, comparative biology and taxonomic classification.</title>
        <authorList>
            <person name="Goeker M."/>
        </authorList>
    </citation>
    <scope>NUCLEOTIDE SEQUENCE [LARGE SCALE GENOMIC DNA]</scope>
    <source>
        <strain evidence="2 4">DSM 20580</strain>
    </source>
</reference>
<dbReference type="OrthoDB" id="2455136at2"/>
<evidence type="ECO:0000313" key="2">
    <source>
        <dbReference type="EMBL" id="TDR40944.1"/>
    </source>
</evidence>
<accession>A0A2U3AEL8</accession>
<dbReference type="AlphaFoldDB" id="A0A2U3AEL8"/>
<dbReference type="EMBL" id="SNZG01000007">
    <property type="protein sequence ID" value="TDR40944.1"/>
    <property type="molecule type" value="Genomic_DNA"/>
</dbReference>
<gene>
    <name evidence="2" type="ORF">DFR61_10760</name>
    <name evidence="1" type="ORF">NCTC10597_01474</name>
</gene>
<protein>
    <submittedName>
        <fullName evidence="1">Uncharacterized protein</fullName>
    </submittedName>
</protein>
<name>A0A2U3AEL8_9BACL</name>
<evidence type="ECO:0000313" key="1">
    <source>
        <dbReference type="EMBL" id="STX09776.1"/>
    </source>
</evidence>
<dbReference type="Proteomes" id="UP000254330">
    <property type="component" value="Unassembled WGS sequence"/>
</dbReference>
<reference evidence="1 3" key="1">
    <citation type="submission" date="2018-06" db="EMBL/GenBank/DDBJ databases">
        <authorList>
            <consortium name="Pathogen Informatics"/>
            <person name="Doyle S."/>
        </authorList>
    </citation>
    <scope>NUCLEOTIDE SEQUENCE [LARGE SCALE GENOMIC DNA]</scope>
    <source>
        <strain evidence="1 3">NCTC10597</strain>
    </source>
</reference>
<dbReference type="RefSeq" id="WP_109349097.1">
    <property type="nucleotide sequence ID" value="NZ_BJUE01000008.1"/>
</dbReference>
<sequence>MEHFMEGYEKYCEACENYGLESMNFYLYVKQLTEEQLYAFNEHKKDSINFEAI</sequence>
<organism evidence="1 3">
    <name type="scientific">Kurthia zopfii</name>
    <dbReference type="NCBI Taxonomy" id="1650"/>
    <lineage>
        <taxon>Bacteria</taxon>
        <taxon>Bacillati</taxon>
        <taxon>Bacillota</taxon>
        <taxon>Bacilli</taxon>
        <taxon>Bacillales</taxon>
        <taxon>Caryophanaceae</taxon>
        <taxon>Kurthia</taxon>
    </lineage>
</organism>
<proteinExistence type="predicted"/>
<dbReference type="EMBL" id="UGNP01000001">
    <property type="protein sequence ID" value="STX09776.1"/>
    <property type="molecule type" value="Genomic_DNA"/>
</dbReference>
<evidence type="ECO:0000313" key="4">
    <source>
        <dbReference type="Proteomes" id="UP000294641"/>
    </source>
</evidence>
<comment type="caution">
    <text evidence="1">The sequence shown here is derived from an EMBL/GenBank/DDBJ whole genome shotgun (WGS) entry which is preliminary data.</text>
</comment>
<dbReference type="Proteomes" id="UP000294641">
    <property type="component" value="Unassembled WGS sequence"/>
</dbReference>
<evidence type="ECO:0000313" key="3">
    <source>
        <dbReference type="Proteomes" id="UP000254330"/>
    </source>
</evidence>
<keyword evidence="4" id="KW-1185">Reference proteome</keyword>